<reference evidence="4 5" key="1">
    <citation type="submission" date="2019-08" db="EMBL/GenBank/DDBJ databases">
        <title>In-depth cultivation of the pig gut microbiome towards novel bacterial diversity and tailored functional studies.</title>
        <authorList>
            <person name="Wylensek D."/>
            <person name="Hitch T.C.A."/>
            <person name="Clavel T."/>
        </authorList>
    </citation>
    <scope>NUCLEOTIDE SEQUENCE [LARGE SCALE GENOMIC DNA]</scope>
    <source>
        <strain evidence="4 5">WCA-MUC-591-APC-4B</strain>
    </source>
</reference>
<dbReference type="InterPro" id="IPR045197">
    <property type="entry name" value="NUP210-like"/>
</dbReference>
<gene>
    <name evidence="4" type="ORF">FYJ65_08360</name>
</gene>
<keyword evidence="2" id="KW-0732">Signal</keyword>
<dbReference type="InterPro" id="IPR003343">
    <property type="entry name" value="Big_2"/>
</dbReference>
<feature type="signal peptide" evidence="2">
    <location>
        <begin position="1"/>
        <end position="25"/>
    </location>
</feature>
<dbReference type="Gene3D" id="2.60.40.1080">
    <property type="match status" value="3"/>
</dbReference>
<feature type="compositionally biased region" description="Polar residues" evidence="1">
    <location>
        <begin position="29"/>
        <end position="50"/>
    </location>
</feature>
<dbReference type="PANTHER" id="PTHR23019">
    <property type="entry name" value="NUCLEAR PORE MEMBRANE GLYCOPROTEIN GP210-RELATED"/>
    <property type="match status" value="1"/>
</dbReference>
<dbReference type="InterPro" id="IPR008964">
    <property type="entry name" value="Invasin/intimin_cell_adhesion"/>
</dbReference>
<dbReference type="PANTHER" id="PTHR23019:SF0">
    <property type="entry name" value="NUCLEAR PORE MEMBRANE GLYCOPROTEIN 210"/>
    <property type="match status" value="1"/>
</dbReference>
<evidence type="ECO:0000313" key="5">
    <source>
        <dbReference type="Proteomes" id="UP000469424"/>
    </source>
</evidence>
<dbReference type="RefSeq" id="WP_154554880.1">
    <property type="nucleotide sequence ID" value="NZ_JAQXUZ010000001.1"/>
</dbReference>
<name>A0A6N7XMX8_9FIRM</name>
<dbReference type="EMBL" id="VUNA01000020">
    <property type="protein sequence ID" value="MST71316.1"/>
    <property type="molecule type" value="Genomic_DNA"/>
</dbReference>
<evidence type="ECO:0000259" key="3">
    <source>
        <dbReference type="SMART" id="SM00635"/>
    </source>
</evidence>
<dbReference type="Pfam" id="PF26182">
    <property type="entry name" value="Ig_NUP210_5th"/>
    <property type="match status" value="1"/>
</dbReference>
<sequence length="391" mass="42885">MKKKFFAILVAGAVFFSMLPMVAFGDTGNGSEPPNGTPQTEMGTPNSTDPDNLIDSEEPDGEEDVYADSGDMSKTSAKIKAGEKMQLSVINENPAGSFIDVYWETTNKKVATVDQDGKVTALKAGKCTIKATFPNGKVITCKVTVVPHLKYTKVTLWKQSSQTNKLLGATSKVKWKTSSKKIATVSSKGKIKGKKAGKCKVTAVHKGKKYVCTVYVRNPKLRSKKTTIHNTAYYQQRVTGGSGKIKWTTSNKKVATVNSKGKITARKAGKCTITAVRNGVKMHCKVTVPSKYQGTKVPDFGAKFGKLRYDTEHWGEDPDVHIYYKKVSKDQVKKYLAAVKKAGLKKQKMSDGRTCYQHANGDGITYSLKKGKLHINLYNIHDFENSGADEE</sequence>
<evidence type="ECO:0000256" key="1">
    <source>
        <dbReference type="SAM" id="MobiDB-lite"/>
    </source>
</evidence>
<comment type="caution">
    <text evidence="4">The sequence shown here is derived from an EMBL/GenBank/DDBJ whole genome shotgun (WGS) entry which is preliminary data.</text>
</comment>
<feature type="chain" id="PRO_5026670882" description="BIG2 domain-containing protein" evidence="2">
    <location>
        <begin position="26"/>
        <end position="391"/>
    </location>
</feature>
<organism evidence="4 5">
    <name type="scientific">Mogibacterium kristiansenii</name>
    <dbReference type="NCBI Taxonomy" id="2606708"/>
    <lineage>
        <taxon>Bacteria</taxon>
        <taxon>Bacillati</taxon>
        <taxon>Bacillota</taxon>
        <taxon>Clostridia</taxon>
        <taxon>Peptostreptococcales</taxon>
        <taxon>Anaerovoracaceae</taxon>
        <taxon>Mogibacterium</taxon>
    </lineage>
</organism>
<feature type="region of interest" description="Disordered" evidence="1">
    <location>
        <begin position="27"/>
        <end position="71"/>
    </location>
</feature>
<keyword evidence="5" id="KW-1185">Reference proteome</keyword>
<dbReference type="Proteomes" id="UP000469424">
    <property type="component" value="Unassembled WGS sequence"/>
</dbReference>
<protein>
    <recommendedName>
        <fullName evidence="3">BIG2 domain-containing protein</fullName>
    </recommendedName>
</protein>
<dbReference type="Pfam" id="PF02368">
    <property type="entry name" value="Big_2"/>
    <property type="match status" value="2"/>
</dbReference>
<dbReference type="SUPFAM" id="SSF49373">
    <property type="entry name" value="Invasin/intimin cell-adhesion fragments"/>
    <property type="match status" value="3"/>
</dbReference>
<evidence type="ECO:0000256" key="2">
    <source>
        <dbReference type="SAM" id="SignalP"/>
    </source>
</evidence>
<feature type="domain" description="BIG2" evidence="3">
    <location>
        <begin position="143"/>
        <end position="213"/>
    </location>
</feature>
<evidence type="ECO:0000313" key="4">
    <source>
        <dbReference type="EMBL" id="MST71316.1"/>
    </source>
</evidence>
<proteinExistence type="predicted"/>
<dbReference type="SMART" id="SM00635">
    <property type="entry name" value="BID_2"/>
    <property type="match status" value="3"/>
</dbReference>
<feature type="domain" description="BIG2" evidence="3">
    <location>
        <begin position="66"/>
        <end position="142"/>
    </location>
</feature>
<dbReference type="AlphaFoldDB" id="A0A6N7XMX8"/>
<feature type="domain" description="BIG2" evidence="3">
    <location>
        <begin position="215"/>
        <end position="287"/>
    </location>
</feature>
<accession>A0A6N7XMX8</accession>
<feature type="compositionally biased region" description="Acidic residues" evidence="1">
    <location>
        <begin position="52"/>
        <end position="66"/>
    </location>
</feature>